<protein>
    <submittedName>
        <fullName evidence="1">Uncharacterized protein</fullName>
    </submittedName>
</protein>
<reference evidence="1 2" key="1">
    <citation type="submission" date="2015-05" db="EMBL/GenBank/DDBJ databases">
        <authorList>
            <person name="Wang D.B."/>
            <person name="Wang M."/>
        </authorList>
    </citation>
    <scope>NUCLEOTIDE SEQUENCE [LARGE SCALE GENOMIC DNA]</scope>
    <source>
        <strain evidence="1">VL1</strain>
    </source>
</reference>
<feature type="non-terminal residue" evidence="1">
    <location>
        <position position="1"/>
    </location>
</feature>
<sequence length="26" mass="2805">LRAHARGPARLVQVDAPRLCPRAAPL</sequence>
<evidence type="ECO:0000313" key="1">
    <source>
        <dbReference type="EMBL" id="CRK38817.1"/>
    </source>
</evidence>
<evidence type="ECO:0000313" key="2">
    <source>
        <dbReference type="Proteomes" id="UP000044602"/>
    </source>
</evidence>
<organism evidence="1 2">
    <name type="scientific">Verticillium longisporum</name>
    <name type="common">Verticillium dahliae var. longisporum</name>
    <dbReference type="NCBI Taxonomy" id="100787"/>
    <lineage>
        <taxon>Eukaryota</taxon>
        <taxon>Fungi</taxon>
        <taxon>Dikarya</taxon>
        <taxon>Ascomycota</taxon>
        <taxon>Pezizomycotina</taxon>
        <taxon>Sordariomycetes</taxon>
        <taxon>Hypocreomycetidae</taxon>
        <taxon>Glomerellales</taxon>
        <taxon>Plectosphaerellaceae</taxon>
        <taxon>Verticillium</taxon>
    </lineage>
</organism>
<keyword evidence="2" id="KW-1185">Reference proteome</keyword>
<gene>
    <name evidence="1" type="ORF">BN1708_020577</name>
</gene>
<name>A0A0G4MX85_VERLO</name>
<dbReference type="AlphaFoldDB" id="A0A0G4MX85"/>
<dbReference type="EMBL" id="CVQH01025677">
    <property type="protein sequence ID" value="CRK38817.1"/>
    <property type="molecule type" value="Genomic_DNA"/>
</dbReference>
<proteinExistence type="predicted"/>
<dbReference type="Proteomes" id="UP000044602">
    <property type="component" value="Unassembled WGS sequence"/>
</dbReference>
<accession>A0A0G4MX85</accession>